<sequence>MSYSAPEPGSSNPTEPLPPYGGQPTTVLNATGHEPASDQGWGRPQAPQSFGQSPEPFVPKKRFKMGRLTQILVAVLLIVVGFFAGVGVTKAMDARPTRGRGQFQNFNGQNGQGRNRPSGAATNGVSPSNIPSAPATSAP</sequence>
<protein>
    <submittedName>
        <fullName evidence="3">Uncharacterized protein</fullName>
    </submittedName>
</protein>
<organism evidence="3 4">
    <name type="scientific">Arthrobacter terricola</name>
    <dbReference type="NCBI Taxonomy" id="2547396"/>
    <lineage>
        <taxon>Bacteria</taxon>
        <taxon>Bacillati</taxon>
        <taxon>Actinomycetota</taxon>
        <taxon>Actinomycetes</taxon>
        <taxon>Micrococcales</taxon>
        <taxon>Micrococcaceae</taxon>
        <taxon>Arthrobacter</taxon>
    </lineage>
</organism>
<keyword evidence="2" id="KW-1133">Transmembrane helix</keyword>
<evidence type="ECO:0000313" key="4">
    <source>
        <dbReference type="Proteomes" id="UP000295511"/>
    </source>
</evidence>
<feature type="compositionally biased region" description="Polar residues" evidence="1">
    <location>
        <begin position="120"/>
        <end position="139"/>
    </location>
</feature>
<dbReference type="AlphaFoldDB" id="A0A4R5KP16"/>
<feature type="compositionally biased region" description="Polar residues" evidence="1">
    <location>
        <begin position="1"/>
        <end position="14"/>
    </location>
</feature>
<dbReference type="RefSeq" id="WP_133203724.1">
    <property type="nucleotide sequence ID" value="NZ_SMRU01000008.1"/>
</dbReference>
<dbReference type="OrthoDB" id="4966737at2"/>
<evidence type="ECO:0000256" key="2">
    <source>
        <dbReference type="SAM" id="Phobius"/>
    </source>
</evidence>
<feature type="region of interest" description="Disordered" evidence="1">
    <location>
        <begin position="1"/>
        <end position="59"/>
    </location>
</feature>
<gene>
    <name evidence="3" type="ORF">E1809_08105</name>
</gene>
<accession>A0A4R5KP16</accession>
<feature type="region of interest" description="Disordered" evidence="1">
    <location>
        <begin position="93"/>
        <end position="139"/>
    </location>
</feature>
<comment type="caution">
    <text evidence="3">The sequence shown here is derived from an EMBL/GenBank/DDBJ whole genome shotgun (WGS) entry which is preliminary data.</text>
</comment>
<keyword evidence="2" id="KW-0812">Transmembrane</keyword>
<evidence type="ECO:0000313" key="3">
    <source>
        <dbReference type="EMBL" id="TDF97316.1"/>
    </source>
</evidence>
<evidence type="ECO:0000256" key="1">
    <source>
        <dbReference type="SAM" id="MobiDB-lite"/>
    </source>
</evidence>
<reference evidence="3 4" key="1">
    <citation type="submission" date="2019-03" db="EMBL/GenBank/DDBJ databases">
        <title>Whole genome sequence of Arthrobacter sp JH1-1.</title>
        <authorList>
            <person name="Trinh H.N."/>
        </authorList>
    </citation>
    <scope>NUCLEOTIDE SEQUENCE [LARGE SCALE GENOMIC DNA]</scope>
    <source>
        <strain evidence="3 4">JH1-1</strain>
    </source>
</reference>
<feature type="compositionally biased region" description="Low complexity" evidence="1">
    <location>
        <begin position="99"/>
        <end position="116"/>
    </location>
</feature>
<dbReference type="Proteomes" id="UP000295511">
    <property type="component" value="Unassembled WGS sequence"/>
</dbReference>
<name>A0A4R5KP16_9MICC</name>
<keyword evidence="4" id="KW-1185">Reference proteome</keyword>
<keyword evidence="2" id="KW-0472">Membrane</keyword>
<proteinExistence type="predicted"/>
<feature type="transmembrane region" description="Helical" evidence="2">
    <location>
        <begin position="68"/>
        <end position="88"/>
    </location>
</feature>
<dbReference type="EMBL" id="SMRU01000008">
    <property type="protein sequence ID" value="TDF97316.1"/>
    <property type="molecule type" value="Genomic_DNA"/>
</dbReference>